<accession>A0AAU9XHW6</accession>
<keyword evidence="2" id="KW-1185">Reference proteome</keyword>
<proteinExistence type="predicted"/>
<evidence type="ECO:0000313" key="1">
    <source>
        <dbReference type="EMBL" id="CAH3146356.1"/>
    </source>
</evidence>
<dbReference type="Proteomes" id="UP001159428">
    <property type="component" value="Unassembled WGS sequence"/>
</dbReference>
<sequence>MKFVDEPITYKLKVNSCDDPVSVTTSIDVPDLRISWSHTYTSDDTVEVPGFTASVPGSLLSAGVYLQVSLTPDGERLRLTVKLLAGGKIFGKEVYPIKATVLEGGLPIKTDDCGVFGWWHELSDVTKALVIGGWVIIIILMVSSCCCCCCCNCCNCRSSGQNTVVVRPAPAVAPAVMATTSMTTNVTIPMQPMVHRF</sequence>
<reference evidence="1 2" key="1">
    <citation type="submission" date="2022-05" db="EMBL/GenBank/DDBJ databases">
        <authorList>
            <consortium name="Genoscope - CEA"/>
            <person name="William W."/>
        </authorList>
    </citation>
    <scope>NUCLEOTIDE SEQUENCE [LARGE SCALE GENOMIC DNA]</scope>
</reference>
<comment type="caution">
    <text evidence="1">The sequence shown here is derived from an EMBL/GenBank/DDBJ whole genome shotgun (WGS) entry which is preliminary data.</text>
</comment>
<protein>
    <submittedName>
        <fullName evidence="1">Uncharacterized protein</fullName>
    </submittedName>
</protein>
<organism evidence="1 2">
    <name type="scientific">Pocillopora meandrina</name>
    <dbReference type="NCBI Taxonomy" id="46732"/>
    <lineage>
        <taxon>Eukaryota</taxon>
        <taxon>Metazoa</taxon>
        <taxon>Cnidaria</taxon>
        <taxon>Anthozoa</taxon>
        <taxon>Hexacorallia</taxon>
        <taxon>Scleractinia</taxon>
        <taxon>Astrocoeniina</taxon>
        <taxon>Pocilloporidae</taxon>
        <taxon>Pocillopora</taxon>
    </lineage>
</organism>
<dbReference type="AlphaFoldDB" id="A0AAU9XHW6"/>
<gene>
    <name evidence="1" type="ORF">PMEA_00022951</name>
</gene>
<dbReference type="EMBL" id="CALNXJ010000041">
    <property type="protein sequence ID" value="CAH3146356.1"/>
    <property type="molecule type" value="Genomic_DNA"/>
</dbReference>
<name>A0AAU9XHW6_9CNID</name>
<evidence type="ECO:0000313" key="2">
    <source>
        <dbReference type="Proteomes" id="UP001159428"/>
    </source>
</evidence>